<accession>A0A232FN02</accession>
<dbReference type="EMBL" id="NNAY01000034">
    <property type="protein sequence ID" value="OXU31747.1"/>
    <property type="molecule type" value="Genomic_DNA"/>
</dbReference>
<reference evidence="1 2" key="1">
    <citation type="journal article" date="2017" name="Curr. Biol.">
        <title>The Evolution of Venom by Co-option of Single-Copy Genes.</title>
        <authorList>
            <person name="Martinson E.O."/>
            <person name="Mrinalini"/>
            <person name="Kelkar Y.D."/>
            <person name="Chang C.H."/>
            <person name="Werren J.H."/>
        </authorList>
    </citation>
    <scope>NUCLEOTIDE SEQUENCE [LARGE SCALE GENOMIC DNA]</scope>
    <source>
        <strain evidence="1 2">Alberta</strain>
        <tissue evidence="1">Whole body</tissue>
    </source>
</reference>
<sequence>MDCAFENVRESIWQIQILFNDIINILIRDSTMQNRFHILNIDFRTSTRKKDDLNSVEFDKKIRDS</sequence>
<keyword evidence="2" id="KW-1185">Reference proteome</keyword>
<gene>
    <name evidence="1" type="ORF">TSAR_014062</name>
</gene>
<organism evidence="1 2">
    <name type="scientific">Trichomalopsis sarcophagae</name>
    <dbReference type="NCBI Taxonomy" id="543379"/>
    <lineage>
        <taxon>Eukaryota</taxon>
        <taxon>Metazoa</taxon>
        <taxon>Ecdysozoa</taxon>
        <taxon>Arthropoda</taxon>
        <taxon>Hexapoda</taxon>
        <taxon>Insecta</taxon>
        <taxon>Pterygota</taxon>
        <taxon>Neoptera</taxon>
        <taxon>Endopterygota</taxon>
        <taxon>Hymenoptera</taxon>
        <taxon>Apocrita</taxon>
        <taxon>Proctotrupomorpha</taxon>
        <taxon>Chalcidoidea</taxon>
        <taxon>Pteromalidae</taxon>
        <taxon>Pteromalinae</taxon>
        <taxon>Trichomalopsis</taxon>
    </lineage>
</organism>
<name>A0A232FN02_9HYME</name>
<proteinExistence type="predicted"/>
<comment type="caution">
    <text evidence="1">The sequence shown here is derived from an EMBL/GenBank/DDBJ whole genome shotgun (WGS) entry which is preliminary data.</text>
</comment>
<protein>
    <submittedName>
        <fullName evidence="1">Uncharacterized protein</fullName>
    </submittedName>
</protein>
<dbReference type="Proteomes" id="UP000215335">
    <property type="component" value="Unassembled WGS sequence"/>
</dbReference>
<evidence type="ECO:0000313" key="1">
    <source>
        <dbReference type="EMBL" id="OXU31747.1"/>
    </source>
</evidence>
<evidence type="ECO:0000313" key="2">
    <source>
        <dbReference type="Proteomes" id="UP000215335"/>
    </source>
</evidence>
<dbReference type="AlphaFoldDB" id="A0A232FN02"/>